<dbReference type="InterPro" id="IPR036597">
    <property type="entry name" value="Fido-like_dom_sf"/>
</dbReference>
<dbReference type="Gene3D" id="1.20.120.1870">
    <property type="entry name" value="Fic/DOC protein, Fido domain"/>
    <property type="match status" value="1"/>
</dbReference>
<dbReference type="InterPro" id="IPR053737">
    <property type="entry name" value="Type_II_TA_Toxin"/>
</dbReference>
<name>A0A0G0MP06_9BACT</name>
<dbReference type="AlphaFoldDB" id="A0A0G0MP06"/>
<dbReference type="EMBL" id="LBUZ01000011">
    <property type="protein sequence ID" value="KKQ75414.1"/>
    <property type="molecule type" value="Genomic_DNA"/>
</dbReference>
<gene>
    <name evidence="2" type="ORF">US96_C0011G0012</name>
</gene>
<evidence type="ECO:0000313" key="3">
    <source>
        <dbReference type="Proteomes" id="UP000034181"/>
    </source>
</evidence>
<feature type="domain" description="Fido" evidence="1">
    <location>
        <begin position="1"/>
        <end position="107"/>
    </location>
</feature>
<dbReference type="PANTHER" id="PTHR39426:SF1">
    <property type="entry name" value="HOMOLOGY TO DEATH-ON-CURING PROTEIN OF PHAGE P1"/>
    <property type="match status" value="1"/>
</dbReference>
<dbReference type="InterPro" id="IPR006440">
    <property type="entry name" value="Doc"/>
</dbReference>
<protein>
    <recommendedName>
        <fullName evidence="1">Fido domain-containing protein</fullName>
    </recommendedName>
</protein>
<dbReference type="GO" id="GO:0016301">
    <property type="term" value="F:kinase activity"/>
    <property type="evidence" value="ECO:0007669"/>
    <property type="project" value="InterPro"/>
</dbReference>
<dbReference type="Proteomes" id="UP000034181">
    <property type="component" value="Unassembled WGS sequence"/>
</dbReference>
<evidence type="ECO:0000313" key="2">
    <source>
        <dbReference type="EMBL" id="KKQ75414.1"/>
    </source>
</evidence>
<dbReference type="PIRSF" id="PIRSF018297">
    <property type="entry name" value="Doc"/>
    <property type="match status" value="1"/>
</dbReference>
<dbReference type="SUPFAM" id="SSF140931">
    <property type="entry name" value="Fic-like"/>
    <property type="match status" value="1"/>
</dbReference>
<dbReference type="Pfam" id="PF02661">
    <property type="entry name" value="Fic"/>
    <property type="match status" value="1"/>
</dbReference>
<comment type="caution">
    <text evidence="2">The sequence shown here is derived from an EMBL/GenBank/DDBJ whole genome shotgun (WGS) entry which is preliminary data.</text>
</comment>
<dbReference type="PROSITE" id="PS51459">
    <property type="entry name" value="FIDO"/>
    <property type="match status" value="1"/>
</dbReference>
<sequence length="113" mass="12747">MVKRFGGSHGVRDLGLIESAVERPKATFDGVDLYPDIFTKAAVLMHSLLKNHAFVDGNKRTAYSSCGVFLKLNGYKLQNMHKASLKFAMNVENNSLELEEISNWLKKHSKKTY</sequence>
<dbReference type="NCBIfam" id="TIGR01550">
    <property type="entry name" value="DOC_P1"/>
    <property type="match status" value="1"/>
</dbReference>
<accession>A0A0G0MP06</accession>
<dbReference type="InterPro" id="IPR003812">
    <property type="entry name" value="Fido"/>
</dbReference>
<reference evidence="2 3" key="1">
    <citation type="journal article" date="2015" name="Nature">
        <title>rRNA introns, odd ribosomes, and small enigmatic genomes across a large radiation of phyla.</title>
        <authorList>
            <person name="Brown C.T."/>
            <person name="Hug L.A."/>
            <person name="Thomas B.C."/>
            <person name="Sharon I."/>
            <person name="Castelle C.J."/>
            <person name="Singh A."/>
            <person name="Wilkins M.J."/>
            <person name="Williams K.H."/>
            <person name="Banfield J.F."/>
        </authorList>
    </citation>
    <scope>NUCLEOTIDE SEQUENCE [LARGE SCALE GENOMIC DNA]</scope>
</reference>
<dbReference type="PATRIC" id="fig|1618569.3.peg.320"/>
<proteinExistence type="predicted"/>
<evidence type="ECO:0000259" key="1">
    <source>
        <dbReference type="PROSITE" id="PS51459"/>
    </source>
</evidence>
<organism evidence="2 3">
    <name type="scientific">Candidatus Woesebacteria bacterium GW2011_GWB1_38_5b</name>
    <dbReference type="NCBI Taxonomy" id="1618569"/>
    <lineage>
        <taxon>Bacteria</taxon>
        <taxon>Candidatus Woeseibacteriota</taxon>
    </lineage>
</organism>
<dbReference type="PANTHER" id="PTHR39426">
    <property type="entry name" value="HOMOLOGY TO DEATH-ON-CURING PROTEIN OF PHAGE P1"/>
    <property type="match status" value="1"/>
</dbReference>